<sequence>MIVWHILRGRKRILRRGSKSGIKEDQIGNSKKHCYCMHTILLILFHQSLKISELFNCQLRGKFLNSIPCNLICKR</sequence>
<dbReference type="Gramene" id="KCW76509">
    <property type="protein sequence ID" value="KCW76509"/>
    <property type="gene ID" value="EUGRSUZ_D00898"/>
</dbReference>
<proteinExistence type="predicted"/>
<gene>
    <name evidence="1" type="ORF">EUGRSUZ_D00898</name>
</gene>
<protein>
    <submittedName>
        <fullName evidence="1">Uncharacterized protein</fullName>
    </submittedName>
</protein>
<dbReference type="InParanoid" id="A0A059CE45"/>
<dbReference type="EMBL" id="KK198756">
    <property type="protein sequence ID" value="KCW76509.1"/>
    <property type="molecule type" value="Genomic_DNA"/>
</dbReference>
<name>A0A059CE45_EUCGR</name>
<dbReference type="AlphaFoldDB" id="A0A059CE45"/>
<organism evidence="1">
    <name type="scientific">Eucalyptus grandis</name>
    <name type="common">Flooded gum</name>
    <dbReference type="NCBI Taxonomy" id="71139"/>
    <lineage>
        <taxon>Eukaryota</taxon>
        <taxon>Viridiplantae</taxon>
        <taxon>Streptophyta</taxon>
        <taxon>Embryophyta</taxon>
        <taxon>Tracheophyta</taxon>
        <taxon>Spermatophyta</taxon>
        <taxon>Magnoliopsida</taxon>
        <taxon>eudicotyledons</taxon>
        <taxon>Gunneridae</taxon>
        <taxon>Pentapetalae</taxon>
        <taxon>rosids</taxon>
        <taxon>malvids</taxon>
        <taxon>Myrtales</taxon>
        <taxon>Myrtaceae</taxon>
        <taxon>Myrtoideae</taxon>
        <taxon>Eucalypteae</taxon>
        <taxon>Eucalyptus</taxon>
    </lineage>
</organism>
<reference evidence="1" key="1">
    <citation type="submission" date="2013-07" db="EMBL/GenBank/DDBJ databases">
        <title>The genome of Eucalyptus grandis.</title>
        <authorList>
            <person name="Schmutz J."/>
            <person name="Hayes R."/>
            <person name="Myburg A."/>
            <person name="Tuskan G."/>
            <person name="Grattapaglia D."/>
            <person name="Rokhsar D.S."/>
        </authorList>
    </citation>
    <scope>NUCLEOTIDE SEQUENCE</scope>
    <source>
        <tissue evidence="1">Leaf extractions</tissue>
    </source>
</reference>
<evidence type="ECO:0000313" key="1">
    <source>
        <dbReference type="EMBL" id="KCW76509.1"/>
    </source>
</evidence>
<accession>A0A059CE45</accession>